<dbReference type="KEGG" id="ehx:EMIHUDRAFT_423042"/>
<sequence>MPGRSGSVRQTGPLSRMMSGLHLSTGSREGAKAATAVSGSATVVTQSARTQNGTMSRALKGEAADTNDERYMRLKPDHPGLRRINERPPIYVCDDFLSDDECAALMQVATPLLQRSKTHAVAGSEATRGRTSLTCHLSKKADPCPALLSKIQALTGKPFDHMELPQVARYTEGQRYVEHYDGVDPHTTAGKAFCASGGQRIGTVLMYLNVPEGGGGTFFRRLNLEIKPKKGMAVIFFPGFLNGELDLDALHAGLPPVGTKWVSQVWIRQSFREDGQPPLHEGMYRGHCLAGDDVHVACMTFAEAKAWAAAHPGVAGFTFQHPEREPAVPVRVWFKSRMAVLYNEEWWSCSVGQ</sequence>
<dbReference type="HOGENOM" id="CLU_864437_0_0_1"/>
<feature type="domain" description="Fe2OG dioxygenase" evidence="7">
    <location>
        <begin position="158"/>
        <end position="269"/>
    </location>
</feature>
<proteinExistence type="predicted"/>
<dbReference type="InterPro" id="IPR005123">
    <property type="entry name" value="Oxoglu/Fe-dep_dioxygenase_dom"/>
</dbReference>
<dbReference type="PANTHER" id="PTHR10869">
    <property type="entry name" value="PROLYL 4-HYDROXYLASE ALPHA SUBUNIT"/>
    <property type="match status" value="1"/>
</dbReference>
<keyword evidence="9" id="KW-1185">Reference proteome</keyword>
<dbReference type="Pfam" id="PF13640">
    <property type="entry name" value="2OG-FeII_Oxy_3"/>
    <property type="match status" value="1"/>
</dbReference>
<accession>A0A0D3KTT4</accession>
<feature type="compositionally biased region" description="Basic and acidic residues" evidence="6">
    <location>
        <begin position="59"/>
        <end position="75"/>
    </location>
</feature>
<dbReference type="RefSeq" id="XP_005791598.1">
    <property type="nucleotide sequence ID" value="XM_005791541.1"/>
</dbReference>
<dbReference type="RefSeq" id="XP_005774320.1">
    <property type="nucleotide sequence ID" value="XM_005774263.1"/>
</dbReference>
<dbReference type="EnsemblProtists" id="EOD39169">
    <property type="protein sequence ID" value="EOD39169"/>
    <property type="gene ID" value="EMIHUDRAFT_423042"/>
</dbReference>
<evidence type="ECO:0000256" key="4">
    <source>
        <dbReference type="ARBA" id="ARBA00023002"/>
    </source>
</evidence>
<dbReference type="InterPro" id="IPR045054">
    <property type="entry name" value="P4HA-like"/>
</dbReference>
<evidence type="ECO:0000313" key="8">
    <source>
        <dbReference type="EnsemblProtists" id="EOD39169"/>
    </source>
</evidence>
<dbReference type="InterPro" id="IPR044862">
    <property type="entry name" value="Pro_4_hyd_alph_FE2OG_OXY"/>
</dbReference>
<keyword evidence="2" id="KW-0479">Metal-binding</keyword>
<evidence type="ECO:0000259" key="7">
    <source>
        <dbReference type="PROSITE" id="PS51471"/>
    </source>
</evidence>
<dbReference type="eggNOG" id="KOG1591">
    <property type="taxonomic scope" value="Eukaryota"/>
</dbReference>
<keyword evidence="3" id="KW-0223">Dioxygenase</keyword>
<dbReference type="GO" id="GO:0004656">
    <property type="term" value="F:procollagen-proline 4-dioxygenase activity"/>
    <property type="evidence" value="ECO:0007669"/>
    <property type="project" value="TreeGrafter"/>
</dbReference>
<dbReference type="Proteomes" id="UP000013827">
    <property type="component" value="Unassembled WGS sequence"/>
</dbReference>
<dbReference type="Gene3D" id="2.60.120.620">
    <property type="entry name" value="q2cbj1_9rhob like domain"/>
    <property type="match status" value="1"/>
</dbReference>
<evidence type="ECO:0000256" key="3">
    <source>
        <dbReference type="ARBA" id="ARBA00022964"/>
    </source>
</evidence>
<dbReference type="GeneID" id="17267436"/>
<name>A0A0D3KTT4_EMIH1</name>
<reference evidence="8" key="2">
    <citation type="submission" date="2024-10" db="UniProtKB">
        <authorList>
            <consortium name="EnsemblProtists"/>
        </authorList>
    </citation>
    <scope>IDENTIFICATION</scope>
</reference>
<dbReference type="GeneID" id="17284439"/>
<evidence type="ECO:0000256" key="6">
    <source>
        <dbReference type="SAM" id="MobiDB-lite"/>
    </source>
</evidence>
<dbReference type="InterPro" id="IPR006620">
    <property type="entry name" value="Pro_4_hyd_alph"/>
</dbReference>
<dbReference type="AlphaFoldDB" id="A0A0D3KTT4"/>
<evidence type="ECO:0000313" key="9">
    <source>
        <dbReference type="Proteomes" id="UP000013827"/>
    </source>
</evidence>
<dbReference type="PaxDb" id="2903-EOD21891"/>
<evidence type="ECO:0000256" key="1">
    <source>
        <dbReference type="ARBA" id="ARBA00001961"/>
    </source>
</evidence>
<dbReference type="SMART" id="SM00702">
    <property type="entry name" value="P4Hc"/>
    <property type="match status" value="1"/>
</dbReference>
<dbReference type="GO" id="GO:0005783">
    <property type="term" value="C:endoplasmic reticulum"/>
    <property type="evidence" value="ECO:0007669"/>
    <property type="project" value="TreeGrafter"/>
</dbReference>
<dbReference type="GO" id="GO:0031418">
    <property type="term" value="F:L-ascorbic acid binding"/>
    <property type="evidence" value="ECO:0007669"/>
    <property type="project" value="InterPro"/>
</dbReference>
<dbReference type="PROSITE" id="PS51471">
    <property type="entry name" value="FE2OG_OXY"/>
    <property type="match status" value="1"/>
</dbReference>
<dbReference type="EnsemblProtists" id="EOD21891">
    <property type="protein sequence ID" value="EOD21891"/>
    <property type="gene ID" value="EMIHUDRAFT_424641"/>
</dbReference>
<organism evidence="8 9">
    <name type="scientific">Emiliania huxleyi (strain CCMP1516)</name>
    <dbReference type="NCBI Taxonomy" id="280463"/>
    <lineage>
        <taxon>Eukaryota</taxon>
        <taxon>Haptista</taxon>
        <taxon>Haptophyta</taxon>
        <taxon>Prymnesiophyceae</taxon>
        <taxon>Isochrysidales</taxon>
        <taxon>Noelaerhabdaceae</taxon>
        <taxon>Emiliania</taxon>
    </lineage>
</organism>
<feature type="compositionally biased region" description="Low complexity" evidence="6">
    <location>
        <begin position="32"/>
        <end position="48"/>
    </location>
</feature>
<comment type="cofactor">
    <cofactor evidence="1">
        <name>L-ascorbate</name>
        <dbReference type="ChEBI" id="CHEBI:38290"/>
    </cofactor>
</comment>
<dbReference type="KEGG" id="ehx:EMIHUDRAFT_424641"/>
<evidence type="ECO:0000256" key="2">
    <source>
        <dbReference type="ARBA" id="ARBA00022723"/>
    </source>
</evidence>
<dbReference type="PANTHER" id="PTHR10869:SF229">
    <property type="entry name" value="PROLYL 4-HYDROXYLASE ALPHA SUBUNIT DOMAIN-CONTAINING PROTEIN"/>
    <property type="match status" value="1"/>
</dbReference>
<feature type="region of interest" description="Disordered" evidence="6">
    <location>
        <begin position="1"/>
        <end position="75"/>
    </location>
</feature>
<keyword evidence="4" id="KW-0560">Oxidoreductase</keyword>
<protein>
    <recommendedName>
        <fullName evidence="7">Fe2OG dioxygenase domain-containing protein</fullName>
    </recommendedName>
</protein>
<reference evidence="9" key="1">
    <citation type="journal article" date="2013" name="Nature">
        <title>Pan genome of the phytoplankton Emiliania underpins its global distribution.</title>
        <authorList>
            <person name="Read B.A."/>
            <person name="Kegel J."/>
            <person name="Klute M.J."/>
            <person name="Kuo A."/>
            <person name="Lefebvre S.C."/>
            <person name="Maumus F."/>
            <person name="Mayer C."/>
            <person name="Miller J."/>
            <person name="Monier A."/>
            <person name="Salamov A."/>
            <person name="Young J."/>
            <person name="Aguilar M."/>
            <person name="Claverie J.M."/>
            <person name="Frickenhaus S."/>
            <person name="Gonzalez K."/>
            <person name="Herman E.K."/>
            <person name="Lin Y.C."/>
            <person name="Napier J."/>
            <person name="Ogata H."/>
            <person name="Sarno A.F."/>
            <person name="Shmutz J."/>
            <person name="Schroeder D."/>
            <person name="de Vargas C."/>
            <person name="Verret F."/>
            <person name="von Dassow P."/>
            <person name="Valentin K."/>
            <person name="Van de Peer Y."/>
            <person name="Wheeler G."/>
            <person name="Dacks J.B."/>
            <person name="Delwiche C.F."/>
            <person name="Dyhrman S.T."/>
            <person name="Glockner G."/>
            <person name="John U."/>
            <person name="Richards T."/>
            <person name="Worden A.Z."/>
            <person name="Zhang X."/>
            <person name="Grigoriev I.V."/>
            <person name="Allen A.E."/>
            <person name="Bidle K."/>
            <person name="Borodovsky M."/>
            <person name="Bowler C."/>
            <person name="Brownlee C."/>
            <person name="Cock J.M."/>
            <person name="Elias M."/>
            <person name="Gladyshev V.N."/>
            <person name="Groth M."/>
            <person name="Guda C."/>
            <person name="Hadaegh A."/>
            <person name="Iglesias-Rodriguez M.D."/>
            <person name="Jenkins J."/>
            <person name="Jones B.M."/>
            <person name="Lawson T."/>
            <person name="Leese F."/>
            <person name="Lindquist E."/>
            <person name="Lobanov A."/>
            <person name="Lomsadze A."/>
            <person name="Malik S.B."/>
            <person name="Marsh M.E."/>
            <person name="Mackinder L."/>
            <person name="Mock T."/>
            <person name="Mueller-Roeber B."/>
            <person name="Pagarete A."/>
            <person name="Parker M."/>
            <person name="Probert I."/>
            <person name="Quesneville H."/>
            <person name="Raines C."/>
            <person name="Rensing S.A."/>
            <person name="Riano-Pachon D.M."/>
            <person name="Richier S."/>
            <person name="Rokitta S."/>
            <person name="Shiraiwa Y."/>
            <person name="Soanes D.M."/>
            <person name="van der Giezen M."/>
            <person name="Wahlund T.M."/>
            <person name="Williams B."/>
            <person name="Wilson W."/>
            <person name="Wolfe G."/>
            <person name="Wurch L.L."/>
        </authorList>
    </citation>
    <scope>NUCLEOTIDE SEQUENCE</scope>
</reference>
<evidence type="ECO:0000256" key="5">
    <source>
        <dbReference type="ARBA" id="ARBA00023004"/>
    </source>
</evidence>
<keyword evidence="5" id="KW-0408">Iron</keyword>
<dbReference type="STRING" id="2903.R1G050"/>
<dbReference type="GO" id="GO:0005506">
    <property type="term" value="F:iron ion binding"/>
    <property type="evidence" value="ECO:0007669"/>
    <property type="project" value="InterPro"/>
</dbReference>